<organism evidence="2 3">
    <name type="scientific">Dyella psychrodurans</name>
    <dbReference type="NCBI Taxonomy" id="1927960"/>
    <lineage>
        <taxon>Bacteria</taxon>
        <taxon>Pseudomonadati</taxon>
        <taxon>Pseudomonadota</taxon>
        <taxon>Gammaproteobacteria</taxon>
        <taxon>Lysobacterales</taxon>
        <taxon>Rhodanobacteraceae</taxon>
        <taxon>Dyella</taxon>
    </lineage>
</organism>
<comment type="caution">
    <text evidence="2">The sequence shown here is derived from an EMBL/GenBank/DDBJ whole genome shotgun (WGS) entry which is preliminary data.</text>
</comment>
<accession>A0A370XCI6</accession>
<keyword evidence="3" id="KW-1185">Reference proteome</keyword>
<keyword evidence="1" id="KW-0812">Transmembrane</keyword>
<dbReference type="EMBL" id="QRBF01000001">
    <property type="protein sequence ID" value="RDS86118.1"/>
    <property type="molecule type" value="Genomic_DNA"/>
</dbReference>
<feature type="transmembrane region" description="Helical" evidence="1">
    <location>
        <begin position="111"/>
        <end position="130"/>
    </location>
</feature>
<dbReference type="AlphaFoldDB" id="A0A370XCI6"/>
<evidence type="ECO:0008006" key="4">
    <source>
        <dbReference type="Google" id="ProtNLM"/>
    </source>
</evidence>
<dbReference type="OrthoDB" id="5999847at2"/>
<dbReference type="Proteomes" id="UP000255334">
    <property type="component" value="Unassembled WGS sequence"/>
</dbReference>
<gene>
    <name evidence="2" type="ORF">DWU99_02280</name>
</gene>
<evidence type="ECO:0000313" key="2">
    <source>
        <dbReference type="EMBL" id="RDS86118.1"/>
    </source>
</evidence>
<evidence type="ECO:0000313" key="3">
    <source>
        <dbReference type="Proteomes" id="UP000255334"/>
    </source>
</evidence>
<protein>
    <recommendedName>
        <fullName evidence="4">DUF2523 domain-containing protein</fullName>
    </recommendedName>
</protein>
<name>A0A370XCI6_9GAMM</name>
<sequence>MLRFGSLSISAVVAFFGLLIFLSAIFPRLSYAQTVIPGVTCSSVNGVYVCTQQGTGGQACVSDAGTGVSLVCENMVTGGTSSSGTTAMGTGLGNSNQGPASSPGTGWLSKLTWWIAYAIQTVFVAIISFLKDLVTYVLGVILSLVSAAISAIGTPSWISNYSLSSVFGQAGAVVAYLLGELQVPTGLGLIGAGYAFRLGRKFATLFQW</sequence>
<dbReference type="RefSeq" id="WP_115476369.1">
    <property type="nucleotide sequence ID" value="NZ_QRBF01000001.1"/>
</dbReference>
<evidence type="ECO:0000256" key="1">
    <source>
        <dbReference type="SAM" id="Phobius"/>
    </source>
</evidence>
<keyword evidence="1" id="KW-0472">Membrane</keyword>
<feature type="transmembrane region" description="Helical" evidence="1">
    <location>
        <begin position="170"/>
        <end position="196"/>
    </location>
</feature>
<proteinExistence type="predicted"/>
<reference evidence="2 3" key="1">
    <citation type="submission" date="2018-07" db="EMBL/GenBank/DDBJ databases">
        <title>Dyella monticola sp. nov. and Dyella psychrodurans sp. nov. isolated from monsoon evergreen broad-leaved forest soil of Dinghu Mountain, China.</title>
        <authorList>
            <person name="Gao Z."/>
            <person name="Qiu L."/>
        </authorList>
    </citation>
    <scope>NUCLEOTIDE SEQUENCE [LARGE SCALE GENOMIC DNA]</scope>
    <source>
        <strain evidence="2 3">4MSK11</strain>
    </source>
</reference>
<feature type="transmembrane region" description="Helical" evidence="1">
    <location>
        <begin position="137"/>
        <end position="158"/>
    </location>
</feature>
<keyword evidence="1" id="KW-1133">Transmembrane helix</keyword>